<evidence type="ECO:0000259" key="4">
    <source>
        <dbReference type="PROSITE" id="PS50835"/>
    </source>
</evidence>
<dbReference type="InterPro" id="IPR036116">
    <property type="entry name" value="FN3_sf"/>
</dbReference>
<dbReference type="CDD" id="cd00096">
    <property type="entry name" value="Ig"/>
    <property type="match status" value="1"/>
</dbReference>
<evidence type="ECO:0008006" key="8">
    <source>
        <dbReference type="Google" id="ProtNLM"/>
    </source>
</evidence>
<dbReference type="InterPro" id="IPR036179">
    <property type="entry name" value="Ig-like_dom_sf"/>
</dbReference>
<evidence type="ECO:0000313" key="7">
    <source>
        <dbReference type="Proteomes" id="UP000034805"/>
    </source>
</evidence>
<dbReference type="Proteomes" id="UP000034805">
    <property type="component" value="Unassembled WGS sequence"/>
</dbReference>
<dbReference type="PROSITE" id="PS50060">
    <property type="entry name" value="MAM_2"/>
    <property type="match status" value="1"/>
</dbReference>
<accession>A0A0P7URG6</accession>
<comment type="caution">
    <text evidence="6">The sequence shown here is derived from an EMBL/GenBank/DDBJ whole genome shotgun (WGS) entry which is preliminary data.</text>
</comment>
<proteinExistence type="predicted"/>
<protein>
    <recommendedName>
        <fullName evidence="8">MAM domain-containing glycosylphosphatidylinositol anchor protein 1-like</fullName>
    </recommendedName>
</protein>
<feature type="compositionally biased region" description="Polar residues" evidence="2">
    <location>
        <begin position="240"/>
        <end position="254"/>
    </location>
</feature>
<feature type="domain" description="MAM" evidence="3">
    <location>
        <begin position="214"/>
        <end position="430"/>
    </location>
</feature>
<feature type="domain" description="Fibronectin type-III" evidence="5">
    <location>
        <begin position="116"/>
        <end position="214"/>
    </location>
</feature>
<dbReference type="PANTHER" id="PTHR23282">
    <property type="entry name" value="APICAL ENDOSOMAL GLYCOPROTEIN PRECURSOR"/>
    <property type="match status" value="1"/>
</dbReference>
<dbReference type="CDD" id="cd06263">
    <property type="entry name" value="MAM"/>
    <property type="match status" value="1"/>
</dbReference>
<evidence type="ECO:0000256" key="2">
    <source>
        <dbReference type="SAM" id="MobiDB-lite"/>
    </source>
</evidence>
<dbReference type="InterPro" id="IPR013320">
    <property type="entry name" value="ConA-like_dom_sf"/>
</dbReference>
<dbReference type="InterPro" id="IPR051560">
    <property type="entry name" value="MAM_domain-containing"/>
</dbReference>
<dbReference type="SMART" id="SM00137">
    <property type="entry name" value="MAM"/>
    <property type="match status" value="1"/>
</dbReference>
<dbReference type="AlphaFoldDB" id="A0A0P7URG6"/>
<dbReference type="CDD" id="cd00063">
    <property type="entry name" value="FN3"/>
    <property type="match status" value="1"/>
</dbReference>
<dbReference type="PROSITE" id="PS50853">
    <property type="entry name" value="FN3"/>
    <property type="match status" value="1"/>
</dbReference>
<organism evidence="6 7">
    <name type="scientific">Scleropages formosus</name>
    <name type="common">Asian bonytongue</name>
    <name type="synonym">Osteoglossum formosum</name>
    <dbReference type="NCBI Taxonomy" id="113540"/>
    <lineage>
        <taxon>Eukaryota</taxon>
        <taxon>Metazoa</taxon>
        <taxon>Chordata</taxon>
        <taxon>Craniata</taxon>
        <taxon>Vertebrata</taxon>
        <taxon>Euteleostomi</taxon>
        <taxon>Actinopterygii</taxon>
        <taxon>Neopterygii</taxon>
        <taxon>Teleostei</taxon>
        <taxon>Osteoglossocephala</taxon>
        <taxon>Osteoglossomorpha</taxon>
        <taxon>Osteoglossiformes</taxon>
        <taxon>Osteoglossidae</taxon>
        <taxon>Scleropages</taxon>
    </lineage>
</organism>
<keyword evidence="1" id="KW-0393">Immunoglobulin domain</keyword>
<dbReference type="InterPro" id="IPR003961">
    <property type="entry name" value="FN3_dom"/>
</dbReference>
<evidence type="ECO:0000313" key="6">
    <source>
        <dbReference type="EMBL" id="KPP72237.1"/>
    </source>
</evidence>
<feature type="domain" description="Ig-like" evidence="4">
    <location>
        <begin position="17"/>
        <end position="104"/>
    </location>
</feature>
<evidence type="ECO:0000259" key="5">
    <source>
        <dbReference type="PROSITE" id="PS50853"/>
    </source>
</evidence>
<sequence length="465" mass="51870">MNTDVIAVCTFCTAVAPIVDPPFSDVRSPTNQPVTLRCAVLKANPPRITRASWLMNGRPLRPEALNTQDAPTLRIERLGAASNGTYECRISNGVGISSCIFNVSTRAYNPEFYYDTPNPISILKDNNYSYILQWTQKEPKAVDRIIGYWINVRQNKRVVFSRQIDVNEPEPGVLMYYTLTDLRIPLSYEVRLTAITMFGVGDPATRAIHYSEHHVCGFEDDRICGFTQDRSDVFDWTRQNHLTQNPKRTANTGPDTDRSGTKEGTGARGYYMYIEASRPRAKGDVARLLSPLYNVTTSRGPSGSSRVPYCISFYYHMKGMHIAENRTHQTLSSSAAQQLGCYFELCDLIRSDGLLATDESSPCIPVLSQSLKLSPGISRLLDQGSLNVLLRMKGIATVDKQVWSCSGNQGPEWRQANVLVTPTGPFQLILLYALQSLQVQGFWHECSQEVEGDGPGQSECENQSP</sequence>
<evidence type="ECO:0000256" key="1">
    <source>
        <dbReference type="ARBA" id="ARBA00023319"/>
    </source>
</evidence>
<dbReference type="Gene3D" id="2.60.120.200">
    <property type="match status" value="2"/>
</dbReference>
<dbReference type="PANTHER" id="PTHR23282:SF123">
    <property type="entry name" value="MAM DOMAIN-CONTAINING GLYCOSYLPHOSPHATIDYLINOSITOL ANCHOR PROTEIN 1"/>
    <property type="match status" value="1"/>
</dbReference>
<dbReference type="PROSITE" id="PS50835">
    <property type="entry name" value="IG_LIKE"/>
    <property type="match status" value="1"/>
</dbReference>
<dbReference type="InterPro" id="IPR007110">
    <property type="entry name" value="Ig-like_dom"/>
</dbReference>
<gene>
    <name evidence="6" type="ORF">Z043_108779</name>
</gene>
<dbReference type="SUPFAM" id="SSF49265">
    <property type="entry name" value="Fibronectin type III"/>
    <property type="match status" value="1"/>
</dbReference>
<dbReference type="InterPro" id="IPR013783">
    <property type="entry name" value="Ig-like_fold"/>
</dbReference>
<feature type="region of interest" description="Disordered" evidence="2">
    <location>
        <begin position="240"/>
        <end position="264"/>
    </location>
</feature>
<dbReference type="InterPro" id="IPR000998">
    <property type="entry name" value="MAM_dom"/>
</dbReference>
<evidence type="ECO:0000259" key="3">
    <source>
        <dbReference type="PROSITE" id="PS50060"/>
    </source>
</evidence>
<dbReference type="Gene3D" id="2.60.40.10">
    <property type="entry name" value="Immunoglobulins"/>
    <property type="match status" value="2"/>
</dbReference>
<dbReference type="SUPFAM" id="SSF49899">
    <property type="entry name" value="Concanavalin A-like lectins/glucanases"/>
    <property type="match status" value="1"/>
</dbReference>
<name>A0A0P7URG6_SCLFO</name>
<dbReference type="GO" id="GO:0016020">
    <property type="term" value="C:membrane"/>
    <property type="evidence" value="ECO:0007669"/>
    <property type="project" value="InterPro"/>
</dbReference>
<dbReference type="Pfam" id="PF00629">
    <property type="entry name" value="MAM"/>
    <property type="match status" value="1"/>
</dbReference>
<reference evidence="6 7" key="1">
    <citation type="submission" date="2015-08" db="EMBL/GenBank/DDBJ databases">
        <title>The genome of the Asian arowana (Scleropages formosus).</title>
        <authorList>
            <person name="Tan M.H."/>
            <person name="Gan H.M."/>
            <person name="Croft L.J."/>
            <person name="Austin C.M."/>
        </authorList>
    </citation>
    <scope>NUCLEOTIDE SEQUENCE [LARGE SCALE GENOMIC DNA]</scope>
    <source>
        <strain evidence="6">Aro1</strain>
    </source>
</reference>
<dbReference type="SUPFAM" id="SSF48726">
    <property type="entry name" value="Immunoglobulin"/>
    <property type="match status" value="1"/>
</dbReference>
<dbReference type="EMBL" id="JARO02002633">
    <property type="protein sequence ID" value="KPP72237.1"/>
    <property type="molecule type" value="Genomic_DNA"/>
</dbReference>
<dbReference type="Pfam" id="PF13927">
    <property type="entry name" value="Ig_3"/>
    <property type="match status" value="1"/>
</dbReference>